<comment type="caution">
    <text evidence="1">The sequence shown here is derived from an EMBL/GenBank/DDBJ whole genome shotgun (WGS) entry which is preliminary data.</text>
</comment>
<gene>
    <name evidence="1" type="ORF">LOK49_LG04G00218</name>
</gene>
<dbReference type="EMBL" id="CM045759">
    <property type="protein sequence ID" value="KAI8017387.1"/>
    <property type="molecule type" value="Genomic_DNA"/>
</dbReference>
<reference evidence="1 2" key="1">
    <citation type="journal article" date="2022" name="Plant J.">
        <title>Chromosome-level genome of Camellia lanceoleosa provides a valuable resource for understanding genome evolution and self-incompatibility.</title>
        <authorList>
            <person name="Gong W."/>
            <person name="Xiao S."/>
            <person name="Wang L."/>
            <person name="Liao Z."/>
            <person name="Chang Y."/>
            <person name="Mo W."/>
            <person name="Hu G."/>
            <person name="Li W."/>
            <person name="Zhao G."/>
            <person name="Zhu H."/>
            <person name="Hu X."/>
            <person name="Ji K."/>
            <person name="Xiang X."/>
            <person name="Song Q."/>
            <person name="Yuan D."/>
            <person name="Jin S."/>
            <person name="Zhang L."/>
        </authorList>
    </citation>
    <scope>NUCLEOTIDE SEQUENCE [LARGE SCALE GENOMIC DNA]</scope>
    <source>
        <strain evidence="1">SQ_2022a</strain>
    </source>
</reference>
<organism evidence="1 2">
    <name type="scientific">Camellia lanceoleosa</name>
    <dbReference type="NCBI Taxonomy" id="1840588"/>
    <lineage>
        <taxon>Eukaryota</taxon>
        <taxon>Viridiplantae</taxon>
        <taxon>Streptophyta</taxon>
        <taxon>Embryophyta</taxon>
        <taxon>Tracheophyta</taxon>
        <taxon>Spermatophyta</taxon>
        <taxon>Magnoliopsida</taxon>
        <taxon>eudicotyledons</taxon>
        <taxon>Gunneridae</taxon>
        <taxon>Pentapetalae</taxon>
        <taxon>asterids</taxon>
        <taxon>Ericales</taxon>
        <taxon>Theaceae</taxon>
        <taxon>Camellia</taxon>
    </lineage>
</organism>
<name>A0ACC0HUV8_9ERIC</name>
<evidence type="ECO:0000313" key="1">
    <source>
        <dbReference type="EMBL" id="KAI8017387.1"/>
    </source>
</evidence>
<proteinExistence type="predicted"/>
<protein>
    <submittedName>
        <fullName evidence="1">Uncharacterized protein</fullName>
    </submittedName>
</protein>
<evidence type="ECO:0000313" key="2">
    <source>
        <dbReference type="Proteomes" id="UP001060215"/>
    </source>
</evidence>
<dbReference type="Proteomes" id="UP001060215">
    <property type="component" value="Chromosome 2"/>
</dbReference>
<accession>A0ACC0HUV8</accession>
<keyword evidence="2" id="KW-1185">Reference proteome</keyword>
<sequence length="211" mass="24264">MERRIMLNQHNIESIKKTMLIHQDTFQHQVRELHRLYSVQKMLMDEMRNNKIKQEMYWGVPRIDSNCGNYSNLLINRHQPTTTTGGTEYNSLHVQRVMTKLPDNPERSSSSCCGETPRIPKGFYLDLDLERPAQEEEEEEEDDNISSTTGGVVSASKTYRAIALKNKDNNNNNHIDIGKEDGYDDETEVELTLSIGGGCCREKKSKSKCHQ</sequence>